<sequence>MARPLVALPAAVIGCVLCAGAASANPSDWNRPYGQTHADASQPYPGARSRAGNRVVINGVIQTGVGVSAQASAQAQAGVGGALQGGAGGHMGFNQATAIGNQLNVVVQGNYNVVVVNSRQTNTGQINANAGNSGQAAQAGDNDND</sequence>
<dbReference type="PROSITE" id="PS51257">
    <property type="entry name" value="PROKAR_LIPOPROTEIN"/>
    <property type="match status" value="1"/>
</dbReference>
<evidence type="ECO:0000313" key="4">
    <source>
        <dbReference type="Proteomes" id="UP000325122"/>
    </source>
</evidence>
<feature type="region of interest" description="Disordered" evidence="1">
    <location>
        <begin position="124"/>
        <end position="145"/>
    </location>
</feature>
<keyword evidence="4" id="KW-1185">Reference proteome</keyword>
<comment type="caution">
    <text evidence="3">The sequence shown here is derived from an EMBL/GenBank/DDBJ whole genome shotgun (WGS) entry which is preliminary data.</text>
</comment>
<dbReference type="AlphaFoldDB" id="A0A5M6ZEX8"/>
<gene>
    <name evidence="3" type="ORF">F1654_05770</name>
</gene>
<organism evidence="3 4">
    <name type="scientific">Alkalicaulis satelles</name>
    <dbReference type="NCBI Taxonomy" id="2609175"/>
    <lineage>
        <taxon>Bacteria</taxon>
        <taxon>Pseudomonadati</taxon>
        <taxon>Pseudomonadota</taxon>
        <taxon>Alphaproteobacteria</taxon>
        <taxon>Maricaulales</taxon>
        <taxon>Maricaulaceae</taxon>
        <taxon>Alkalicaulis</taxon>
    </lineage>
</organism>
<dbReference type="EMBL" id="VWOJ01000002">
    <property type="protein sequence ID" value="KAA5803316.1"/>
    <property type="molecule type" value="Genomic_DNA"/>
</dbReference>
<keyword evidence="2" id="KW-0732">Signal</keyword>
<dbReference type="Proteomes" id="UP000325122">
    <property type="component" value="Unassembled WGS sequence"/>
</dbReference>
<proteinExistence type="predicted"/>
<dbReference type="NCBIfam" id="NF037934">
    <property type="entry name" value="holdfast_HfaA"/>
    <property type="match status" value="1"/>
</dbReference>
<feature type="signal peptide" evidence="2">
    <location>
        <begin position="1"/>
        <end position="24"/>
    </location>
</feature>
<dbReference type="RefSeq" id="WP_150022585.1">
    <property type="nucleotide sequence ID" value="NZ_VWOJ01000002.1"/>
</dbReference>
<protein>
    <submittedName>
        <fullName evidence="3">Holdfast attachment protein HfaA</fullName>
    </submittedName>
</protein>
<feature type="chain" id="PRO_5024362596" evidence="2">
    <location>
        <begin position="25"/>
        <end position="145"/>
    </location>
</feature>
<reference evidence="3 4" key="1">
    <citation type="submission" date="2019-09" db="EMBL/GenBank/DDBJ databases">
        <authorList>
            <person name="Kevbrin V."/>
            <person name="Grouzdev D.S."/>
        </authorList>
    </citation>
    <scope>NUCLEOTIDE SEQUENCE [LARGE SCALE GENOMIC DNA]</scope>
    <source>
        <strain evidence="3 4">G-192</strain>
    </source>
</reference>
<evidence type="ECO:0000256" key="1">
    <source>
        <dbReference type="SAM" id="MobiDB-lite"/>
    </source>
</evidence>
<accession>A0A5M6ZEX8</accession>
<evidence type="ECO:0000256" key="2">
    <source>
        <dbReference type="SAM" id="SignalP"/>
    </source>
</evidence>
<dbReference type="InterPro" id="IPR049851">
    <property type="entry name" value="Holdfast_HfaA"/>
</dbReference>
<evidence type="ECO:0000313" key="3">
    <source>
        <dbReference type="EMBL" id="KAA5803316.1"/>
    </source>
</evidence>
<name>A0A5M6ZEX8_9PROT</name>